<gene>
    <name evidence="2" type="ORF">BLGHR1_17234</name>
</gene>
<evidence type="ECO:0000313" key="3">
    <source>
        <dbReference type="Proteomes" id="UP000275772"/>
    </source>
</evidence>
<feature type="signal peptide" evidence="1">
    <location>
        <begin position="1"/>
        <end position="19"/>
    </location>
</feature>
<feature type="chain" id="PRO_5016979778" evidence="1">
    <location>
        <begin position="20"/>
        <end position="123"/>
    </location>
</feature>
<sequence length="123" mass="13703">MQLIPLVGMLLAATSVTFASLQQKMHCVSPGTPNAANFLPNDAATRQACNVYRQRTPDKQGNAACQDCEVIDENGSSVCFSKALKIDDDSFQNYCKVYGGSFSEPRPLEKSIWSKIFSWFRWI</sequence>
<evidence type="ECO:0000313" key="2">
    <source>
        <dbReference type="EMBL" id="SZF06430.1"/>
    </source>
</evidence>
<dbReference type="Proteomes" id="UP000275772">
    <property type="component" value="Unassembled WGS sequence"/>
</dbReference>
<name>A0A383V475_BLUHO</name>
<reference evidence="2 3" key="1">
    <citation type="submission" date="2017-11" db="EMBL/GenBank/DDBJ databases">
        <authorList>
            <person name="Kracher B."/>
        </authorList>
    </citation>
    <scope>NUCLEOTIDE SEQUENCE [LARGE SCALE GENOMIC DNA]</scope>
    <source>
        <strain evidence="2 3">RACE1</strain>
    </source>
</reference>
<evidence type="ECO:0000256" key="1">
    <source>
        <dbReference type="SAM" id="SignalP"/>
    </source>
</evidence>
<keyword evidence="1" id="KW-0732">Signal</keyword>
<protein>
    <submittedName>
        <fullName evidence="2">Uncharacterized protein</fullName>
    </submittedName>
</protein>
<accession>A0A383V475</accession>
<organism evidence="2 3">
    <name type="scientific">Blumeria hordei</name>
    <name type="common">Barley powdery mildew</name>
    <name type="synonym">Blumeria graminis f. sp. hordei</name>
    <dbReference type="NCBI Taxonomy" id="2867405"/>
    <lineage>
        <taxon>Eukaryota</taxon>
        <taxon>Fungi</taxon>
        <taxon>Dikarya</taxon>
        <taxon>Ascomycota</taxon>
        <taxon>Pezizomycotina</taxon>
        <taxon>Leotiomycetes</taxon>
        <taxon>Erysiphales</taxon>
        <taxon>Erysiphaceae</taxon>
        <taxon>Blumeria</taxon>
    </lineage>
</organism>
<dbReference type="EMBL" id="UNSH01000097">
    <property type="protein sequence ID" value="SZF06430.1"/>
    <property type="molecule type" value="Genomic_DNA"/>
</dbReference>
<proteinExistence type="predicted"/>
<dbReference type="AlphaFoldDB" id="A0A383V475"/>
<dbReference type="VEuPathDB" id="FungiDB:BLGHR1_17234"/>